<comment type="caution">
    <text evidence="3">The sequence shown here is derived from an EMBL/GenBank/DDBJ whole genome shotgun (WGS) entry which is preliminary data.</text>
</comment>
<evidence type="ECO:0000313" key="4">
    <source>
        <dbReference type="Proteomes" id="UP000231569"/>
    </source>
</evidence>
<keyword evidence="2" id="KW-0472">Membrane</keyword>
<evidence type="ECO:0000256" key="2">
    <source>
        <dbReference type="SAM" id="Phobius"/>
    </source>
</evidence>
<protein>
    <recommendedName>
        <fullName evidence="5">Sortase</fullName>
    </recommendedName>
</protein>
<evidence type="ECO:0000313" key="3">
    <source>
        <dbReference type="EMBL" id="PJE63400.1"/>
    </source>
</evidence>
<dbReference type="InterPro" id="IPR023365">
    <property type="entry name" value="Sortase_dom-sf"/>
</dbReference>
<dbReference type="NCBIfam" id="TIGR01076">
    <property type="entry name" value="sortase_fam"/>
    <property type="match status" value="1"/>
</dbReference>
<proteinExistence type="predicted"/>
<dbReference type="AlphaFoldDB" id="A0A2M8KU48"/>
<keyword evidence="2" id="KW-1133">Transmembrane helix</keyword>
<feature type="transmembrane region" description="Helical" evidence="2">
    <location>
        <begin position="7"/>
        <end position="30"/>
    </location>
</feature>
<keyword evidence="1" id="KW-0378">Hydrolase</keyword>
<organism evidence="3 4">
    <name type="scientific">Candidatus Roizmanbacteria bacterium CG10_big_fil_rev_8_21_14_0_10_45_7</name>
    <dbReference type="NCBI Taxonomy" id="1974854"/>
    <lineage>
        <taxon>Bacteria</taxon>
        <taxon>Candidatus Roizmaniibacteriota</taxon>
    </lineage>
</organism>
<keyword evidence="2" id="KW-0812">Transmembrane</keyword>
<dbReference type="EMBL" id="PFEE01000073">
    <property type="protein sequence ID" value="PJE63400.1"/>
    <property type="molecule type" value="Genomic_DNA"/>
</dbReference>
<accession>A0A2M8KU48</accession>
<dbReference type="Proteomes" id="UP000231569">
    <property type="component" value="Unassembled WGS sequence"/>
</dbReference>
<reference evidence="4" key="1">
    <citation type="submission" date="2017-09" db="EMBL/GenBank/DDBJ databases">
        <title>Depth-based differentiation of microbial function through sediment-hosted aquifers and enrichment of novel symbionts in the deep terrestrial subsurface.</title>
        <authorList>
            <person name="Probst A.J."/>
            <person name="Ladd B."/>
            <person name="Jarett J.K."/>
            <person name="Geller-Mcgrath D.E."/>
            <person name="Sieber C.M.K."/>
            <person name="Emerson J.B."/>
            <person name="Anantharaman K."/>
            <person name="Thomas B.C."/>
            <person name="Malmstrom R."/>
            <person name="Stieglmeier M."/>
            <person name="Klingl A."/>
            <person name="Woyke T."/>
            <person name="Ryan C.M."/>
            <person name="Banfield J.F."/>
        </authorList>
    </citation>
    <scope>NUCLEOTIDE SEQUENCE [LARGE SCALE GENOMIC DNA]</scope>
</reference>
<evidence type="ECO:0000256" key="1">
    <source>
        <dbReference type="ARBA" id="ARBA00022801"/>
    </source>
</evidence>
<name>A0A2M8KU48_9BACT</name>
<gene>
    <name evidence="3" type="ORF">COU89_03575</name>
</gene>
<dbReference type="CDD" id="cd00004">
    <property type="entry name" value="Sortase"/>
    <property type="match status" value="1"/>
</dbReference>
<evidence type="ECO:0008006" key="5">
    <source>
        <dbReference type="Google" id="ProtNLM"/>
    </source>
</evidence>
<dbReference type="SUPFAM" id="SSF63817">
    <property type="entry name" value="Sortase"/>
    <property type="match status" value="1"/>
</dbReference>
<dbReference type="Pfam" id="PF04203">
    <property type="entry name" value="Sortase"/>
    <property type="match status" value="1"/>
</dbReference>
<sequence length="244" mass="27205">MAKKIDYEYLTLLATRTFGNALILVSLLIIGKTFGPALSQELQFGYKQLRGVKTVVASQVAHPAPTSTLQRPNAFASALQSLQQTQEVITPVDTQFSVVIPKISANSRVVKNVDAAQYDEYIAALKVGVAHARGTALPGDRGHMYLFAHSTDNFFNVGAYNAVFYLLYKLEKDDDIYIFYNGKKFAYRVTETRIINPDELQYLTRDASEPFLTLQTCWPPGTTLKRLLVFASPLRSLDEEGPTK</sequence>
<dbReference type="Gene3D" id="2.40.260.10">
    <property type="entry name" value="Sortase"/>
    <property type="match status" value="1"/>
</dbReference>
<dbReference type="InterPro" id="IPR005754">
    <property type="entry name" value="Sortase"/>
</dbReference>
<dbReference type="GO" id="GO:0016787">
    <property type="term" value="F:hydrolase activity"/>
    <property type="evidence" value="ECO:0007669"/>
    <property type="project" value="UniProtKB-KW"/>
</dbReference>